<dbReference type="GO" id="GO:0016758">
    <property type="term" value="F:hexosyltransferase activity"/>
    <property type="evidence" value="ECO:0007669"/>
    <property type="project" value="TreeGrafter"/>
</dbReference>
<keyword evidence="3" id="KW-1185">Reference proteome</keyword>
<sequence length="390" mass="44929">MNQKIVIITNYFPPEMGAAANRIKNLAEGLKNNGYEVTIICPLPNYPKGKIYDDYKNKFFVKETLENIKIKRYWIFPSKSKSPFLRLLSMLSFAISLWFSFFGFISKRPKTIIIQSPPLLVALSGLILSKILFCKNILNVSDIWPLSALELKVIKKGVFYNFLKKIEKYNYKLADKIIGQSEEIISHINKIVIKKNIIYRNVPKYKSYPVKSKTKGNLKIVYAGLLGYAQGILQICEHINFKELHSEFHIYGAGMDEEKIKNIANKNNKNIFFHGVRPANEIKEEIIKYDVGLVPLKNKIYGAVPSKIFEMMQLGMPILFIGSGEAANIIIKQQLGIVSAPNDYNHLKKNILQFKGIDKEYYARYSSNCITIHKNNYNLDYQMNKIKKFI</sequence>
<dbReference type="PANTHER" id="PTHR45947">
    <property type="entry name" value="SULFOQUINOVOSYL TRANSFERASE SQD2"/>
    <property type="match status" value="1"/>
</dbReference>
<keyword evidence="2" id="KW-0808">Transferase</keyword>
<dbReference type="Gene3D" id="3.40.50.2000">
    <property type="entry name" value="Glycogen Phosphorylase B"/>
    <property type="match status" value="2"/>
</dbReference>
<dbReference type="CDD" id="cd03794">
    <property type="entry name" value="GT4_WbuB-like"/>
    <property type="match status" value="1"/>
</dbReference>
<feature type="transmembrane region" description="Helical" evidence="1">
    <location>
        <begin position="84"/>
        <end position="105"/>
    </location>
</feature>
<comment type="caution">
    <text evidence="2">The sequence shown here is derived from an EMBL/GenBank/DDBJ whole genome shotgun (WGS) entry which is preliminary data.</text>
</comment>
<dbReference type="PANTHER" id="PTHR45947:SF3">
    <property type="entry name" value="SULFOQUINOVOSYL TRANSFERASE SQD2"/>
    <property type="match status" value="1"/>
</dbReference>
<protein>
    <submittedName>
        <fullName evidence="2">Glycosyltransferase WbuB</fullName>
    </submittedName>
</protein>
<dbReference type="Proteomes" id="UP000245670">
    <property type="component" value="Unassembled WGS sequence"/>
</dbReference>
<accession>A0A2U2J7M4</accession>
<gene>
    <name evidence="2" type="ORF">DIS07_12830</name>
</gene>
<dbReference type="OrthoDB" id="9811902at2"/>
<keyword evidence="1" id="KW-0812">Transmembrane</keyword>
<organism evidence="2 3">
    <name type="scientific">Polaribacter aquimarinus</name>
    <dbReference type="NCBI Taxonomy" id="2100726"/>
    <lineage>
        <taxon>Bacteria</taxon>
        <taxon>Pseudomonadati</taxon>
        <taxon>Bacteroidota</taxon>
        <taxon>Flavobacteriia</taxon>
        <taxon>Flavobacteriales</taxon>
        <taxon>Flavobacteriaceae</taxon>
    </lineage>
</organism>
<evidence type="ECO:0000256" key="1">
    <source>
        <dbReference type="SAM" id="Phobius"/>
    </source>
</evidence>
<dbReference type="Pfam" id="PF13692">
    <property type="entry name" value="Glyco_trans_1_4"/>
    <property type="match status" value="1"/>
</dbReference>
<dbReference type="InterPro" id="IPR050194">
    <property type="entry name" value="Glycosyltransferase_grp1"/>
</dbReference>
<evidence type="ECO:0000313" key="3">
    <source>
        <dbReference type="Proteomes" id="UP000245670"/>
    </source>
</evidence>
<dbReference type="EMBL" id="QFFG01000006">
    <property type="protein sequence ID" value="PWG04291.1"/>
    <property type="molecule type" value="Genomic_DNA"/>
</dbReference>
<feature type="transmembrane region" description="Helical" evidence="1">
    <location>
        <begin position="112"/>
        <end position="133"/>
    </location>
</feature>
<dbReference type="SUPFAM" id="SSF53756">
    <property type="entry name" value="UDP-Glycosyltransferase/glycogen phosphorylase"/>
    <property type="match status" value="1"/>
</dbReference>
<name>A0A2U2J7M4_9FLAO</name>
<keyword evidence="1" id="KW-0472">Membrane</keyword>
<keyword evidence="1" id="KW-1133">Transmembrane helix</keyword>
<reference evidence="2 3" key="1">
    <citation type="submission" date="2018-05" db="EMBL/GenBank/DDBJ databases">
        <title>Polaribacter aquimarinus sp. nov., isolated from sediment in a sediment of sea.</title>
        <authorList>
            <person name="Lu D."/>
        </authorList>
    </citation>
    <scope>NUCLEOTIDE SEQUENCE [LARGE SCALE GENOMIC DNA]</scope>
    <source>
        <strain evidence="2 3">ZY113</strain>
    </source>
</reference>
<dbReference type="AlphaFoldDB" id="A0A2U2J7M4"/>
<evidence type="ECO:0000313" key="2">
    <source>
        <dbReference type="EMBL" id="PWG04291.1"/>
    </source>
</evidence>
<proteinExistence type="predicted"/>
<dbReference type="RefSeq" id="WP_109405661.1">
    <property type="nucleotide sequence ID" value="NZ_QFFG01000006.1"/>
</dbReference>